<dbReference type="Proteomes" id="UP001469553">
    <property type="component" value="Unassembled WGS sequence"/>
</dbReference>
<comment type="caution">
    <text evidence="1">The sequence shown here is derived from an EMBL/GenBank/DDBJ whole genome shotgun (WGS) entry which is preliminary data.</text>
</comment>
<reference evidence="1 2" key="1">
    <citation type="submission" date="2021-06" db="EMBL/GenBank/DDBJ databases">
        <authorList>
            <person name="Palmer J.M."/>
        </authorList>
    </citation>
    <scope>NUCLEOTIDE SEQUENCE [LARGE SCALE GENOMIC DNA]</scope>
    <source>
        <strain evidence="1 2">AS_MEX2019</strain>
        <tissue evidence="1">Muscle</tissue>
    </source>
</reference>
<evidence type="ECO:0000313" key="2">
    <source>
        <dbReference type="Proteomes" id="UP001469553"/>
    </source>
</evidence>
<protein>
    <submittedName>
        <fullName evidence="1">Uncharacterized protein</fullName>
    </submittedName>
</protein>
<evidence type="ECO:0000313" key="1">
    <source>
        <dbReference type="EMBL" id="MEQ2305543.1"/>
    </source>
</evidence>
<dbReference type="EMBL" id="JAHRIP010064057">
    <property type="protein sequence ID" value="MEQ2305543.1"/>
    <property type="molecule type" value="Genomic_DNA"/>
</dbReference>
<gene>
    <name evidence="1" type="ORF">AMECASPLE_038980</name>
</gene>
<sequence length="156" mass="18293">MRRGWTDAAVPLSSHQDNLAGCFLPIDDVWSRTEGRRCHLQHIHHFSQCTPPRPGLFFPPSTSEMHLLSLLVADGLKHLYYFYSPCLLEHQAEDFLLLTAEESLRDLHAETTLKANRVQLLCFHFLTEIERLEDRKQEHLRSKPRDIRTSFYSHTR</sequence>
<accession>A0ABV0ZH26</accession>
<organism evidence="1 2">
    <name type="scientific">Ameca splendens</name>
    <dbReference type="NCBI Taxonomy" id="208324"/>
    <lineage>
        <taxon>Eukaryota</taxon>
        <taxon>Metazoa</taxon>
        <taxon>Chordata</taxon>
        <taxon>Craniata</taxon>
        <taxon>Vertebrata</taxon>
        <taxon>Euteleostomi</taxon>
        <taxon>Actinopterygii</taxon>
        <taxon>Neopterygii</taxon>
        <taxon>Teleostei</taxon>
        <taxon>Neoteleostei</taxon>
        <taxon>Acanthomorphata</taxon>
        <taxon>Ovalentaria</taxon>
        <taxon>Atherinomorphae</taxon>
        <taxon>Cyprinodontiformes</taxon>
        <taxon>Goodeidae</taxon>
        <taxon>Ameca</taxon>
    </lineage>
</organism>
<proteinExistence type="predicted"/>
<name>A0ABV0ZH26_9TELE</name>
<keyword evidence="2" id="KW-1185">Reference proteome</keyword>